<proteinExistence type="predicted"/>
<sequence length="271" mass="31812">MRKTIFILNLIFSTLIFAQNPESSTLYEKEYSDLINYVPKNLKFDSIHKPESHLLQTELNTINSIQIYSGFRKDFKLSESDNQWLDNRINQIATELFLDGKRILVSAVGGYSGCPNKMIDTLQLNNIEIVNLKFCHTCANSYRDKKFIEIFNSKMYSLMEIEPPNRKTKLFYGEFQGRSKERYEIKLILKEERTFKYWVNKGHGSDFTEGLWKNINETLILNSRNLNKDDEISFALSSAKWIEFKGLEFRLKKGKLTELNGENRKLKQTVE</sequence>
<gene>
    <name evidence="2" type="ORF">FF125_13555</name>
</gene>
<dbReference type="AlphaFoldDB" id="A0A5B7TXH1"/>
<feature type="signal peptide" evidence="1">
    <location>
        <begin position="1"/>
        <end position="18"/>
    </location>
</feature>
<reference evidence="2 3" key="1">
    <citation type="submission" date="2019-05" db="EMBL/GenBank/DDBJ databases">
        <title>Algicella ahnfeltiae gen. nov., sp. nov., a novel marine bacterium of the family Flavobacteriaceae isolated from a red alga.</title>
        <authorList>
            <person name="Nedashkovskaya O.I."/>
            <person name="Kukhlevskiy A.D."/>
            <person name="Kim S.-G."/>
            <person name="Zhukova N.V."/>
            <person name="Mikhailov V.V."/>
        </authorList>
    </citation>
    <scope>NUCLEOTIDE SEQUENCE [LARGE SCALE GENOMIC DNA]</scope>
    <source>
        <strain evidence="2 3">10Alg115</strain>
    </source>
</reference>
<evidence type="ECO:0000256" key="1">
    <source>
        <dbReference type="SAM" id="SignalP"/>
    </source>
</evidence>
<dbReference type="EMBL" id="CP040749">
    <property type="protein sequence ID" value="QCX39412.1"/>
    <property type="molecule type" value="Genomic_DNA"/>
</dbReference>
<evidence type="ECO:0000313" key="3">
    <source>
        <dbReference type="Proteomes" id="UP000306229"/>
    </source>
</evidence>
<accession>A0A5B7TXH1</accession>
<dbReference type="OrthoDB" id="1423945at2"/>
<name>A0A5B7TXH1_9FLAO</name>
<organism evidence="2 3">
    <name type="scientific">Aureibaculum algae</name>
    <dbReference type="NCBI Taxonomy" id="2584122"/>
    <lineage>
        <taxon>Bacteria</taxon>
        <taxon>Pseudomonadati</taxon>
        <taxon>Bacteroidota</taxon>
        <taxon>Flavobacteriia</taxon>
        <taxon>Flavobacteriales</taxon>
        <taxon>Flavobacteriaceae</taxon>
        <taxon>Aureibaculum</taxon>
    </lineage>
</organism>
<feature type="chain" id="PRO_5023148195" evidence="1">
    <location>
        <begin position="19"/>
        <end position="271"/>
    </location>
</feature>
<dbReference type="Proteomes" id="UP000306229">
    <property type="component" value="Chromosome"/>
</dbReference>
<evidence type="ECO:0000313" key="2">
    <source>
        <dbReference type="EMBL" id="QCX39412.1"/>
    </source>
</evidence>
<dbReference type="RefSeq" id="WP_138950269.1">
    <property type="nucleotide sequence ID" value="NZ_CP040749.1"/>
</dbReference>
<keyword evidence="3" id="KW-1185">Reference proteome</keyword>
<protein>
    <submittedName>
        <fullName evidence="2">Uncharacterized protein</fullName>
    </submittedName>
</protein>
<dbReference type="KEGG" id="fbe:FF125_13555"/>
<keyword evidence="1" id="KW-0732">Signal</keyword>